<proteinExistence type="predicted"/>
<organism evidence="1 2">
    <name type="scientific">Moniliophthora roreri (strain MCA 2997)</name>
    <name type="common">Cocoa frosty pod rot fungus</name>
    <name type="synonym">Crinipellis roreri</name>
    <dbReference type="NCBI Taxonomy" id="1381753"/>
    <lineage>
        <taxon>Eukaryota</taxon>
        <taxon>Fungi</taxon>
        <taxon>Dikarya</taxon>
        <taxon>Basidiomycota</taxon>
        <taxon>Agaricomycotina</taxon>
        <taxon>Agaricomycetes</taxon>
        <taxon>Agaricomycetidae</taxon>
        <taxon>Agaricales</taxon>
        <taxon>Marasmiineae</taxon>
        <taxon>Marasmiaceae</taxon>
        <taxon>Moniliophthora</taxon>
    </lineage>
</organism>
<dbReference type="KEGG" id="mrr:Moror_4217"/>
<gene>
    <name evidence="1" type="ORF">Moror_4217</name>
</gene>
<evidence type="ECO:0000313" key="1">
    <source>
        <dbReference type="EMBL" id="ESK90648.1"/>
    </source>
</evidence>
<accession>V2WUZ1</accession>
<evidence type="ECO:0008006" key="3">
    <source>
        <dbReference type="Google" id="ProtNLM"/>
    </source>
</evidence>
<dbReference type="HOGENOM" id="CLU_2334103_0_0_1"/>
<evidence type="ECO:0000313" key="2">
    <source>
        <dbReference type="Proteomes" id="UP000017559"/>
    </source>
</evidence>
<dbReference type="EMBL" id="AWSO01000425">
    <property type="protein sequence ID" value="ESK90648.1"/>
    <property type="molecule type" value="Genomic_DNA"/>
</dbReference>
<dbReference type="AlphaFoldDB" id="V2WUZ1"/>
<comment type="caution">
    <text evidence="1">The sequence shown here is derived from an EMBL/GenBank/DDBJ whole genome shotgun (WGS) entry which is preliminary data.</text>
</comment>
<name>V2WUZ1_MONRO</name>
<sequence>MAKLMRWCLTYRTTRGVGEERNKFTVIEEYADEKAFNFHMSCDLSRMFEICRSHEIWENRVNVVQLHGRIPVEKVVGYGPGWTIKRKCTIISNTNEAV</sequence>
<dbReference type="Gene3D" id="3.30.70.100">
    <property type="match status" value="1"/>
</dbReference>
<reference evidence="1 2" key="1">
    <citation type="journal article" date="2014" name="BMC Genomics">
        <title>Genome and secretome analysis of the hemibiotrophic fungal pathogen, Moniliophthora roreri, which causes frosty pod rot disease of cacao: mechanisms of the biotrophic and necrotrophic phases.</title>
        <authorList>
            <person name="Meinhardt L.W."/>
            <person name="Costa G.G.L."/>
            <person name="Thomazella D.P.T."/>
            <person name="Teixeira P.J.P.L."/>
            <person name="Carazzolle M.F."/>
            <person name="Schuster S.C."/>
            <person name="Carlson J.E."/>
            <person name="Guiltinan M.J."/>
            <person name="Mieczkowski P."/>
            <person name="Farmer A."/>
            <person name="Ramaraj T."/>
            <person name="Crozier J."/>
            <person name="Davis R.E."/>
            <person name="Shao J."/>
            <person name="Melnick R.L."/>
            <person name="Pereira G.A.G."/>
            <person name="Bailey B.A."/>
        </authorList>
    </citation>
    <scope>NUCLEOTIDE SEQUENCE [LARGE SCALE GENOMIC DNA]</scope>
    <source>
        <strain evidence="1 2">MCA 2997</strain>
    </source>
</reference>
<dbReference type="Proteomes" id="UP000017559">
    <property type="component" value="Unassembled WGS sequence"/>
</dbReference>
<protein>
    <recommendedName>
        <fullName evidence="3">ABM domain-containing protein</fullName>
    </recommendedName>
</protein>
<keyword evidence="2" id="KW-1185">Reference proteome</keyword>